<dbReference type="InterPro" id="IPR056950">
    <property type="entry name" value="Phage_tail_terminator_3"/>
</dbReference>
<reference evidence="1 2" key="1">
    <citation type="journal article" date="2016" name="Front. Microbiol.">
        <title>Genomic Resource of Rice Seed Associated Bacteria.</title>
        <authorList>
            <person name="Midha S."/>
            <person name="Bansal K."/>
            <person name="Sharma S."/>
            <person name="Kumar N."/>
            <person name="Patil P.P."/>
            <person name="Chaudhry V."/>
            <person name="Patil P.B."/>
        </authorList>
    </citation>
    <scope>NUCLEOTIDE SEQUENCE [LARGE SCALE GENOMIC DNA]</scope>
    <source>
        <strain evidence="1 2">NS331</strain>
    </source>
</reference>
<dbReference type="EMBL" id="LDSL01000108">
    <property type="protein sequence ID" value="KTT17963.1"/>
    <property type="molecule type" value="Genomic_DNA"/>
</dbReference>
<name>A0A147GQJ3_9BURK</name>
<dbReference type="OrthoDB" id="8794973at2"/>
<organism evidence="1 2">
    <name type="scientific">Pseudacidovorax intermedius</name>
    <dbReference type="NCBI Taxonomy" id="433924"/>
    <lineage>
        <taxon>Bacteria</taxon>
        <taxon>Pseudomonadati</taxon>
        <taxon>Pseudomonadota</taxon>
        <taxon>Betaproteobacteria</taxon>
        <taxon>Burkholderiales</taxon>
        <taxon>Comamonadaceae</taxon>
        <taxon>Pseudacidovorax</taxon>
    </lineage>
</organism>
<dbReference type="AlphaFoldDB" id="A0A147GQJ3"/>
<gene>
    <name evidence="1" type="ORF">NS331_16525</name>
</gene>
<dbReference type="Proteomes" id="UP000072741">
    <property type="component" value="Unassembled WGS sequence"/>
</dbReference>
<sequence>MTSPVDSLRAFVQLLLPGWRLQFGKWTDGTKTDRYAVIKPMAGLPIELVRRPQFSLILIAGLNDPATLPNEAAEAVIQAMLADTEDPMFMQPGEPVPWFTDDGRPVAEISIQTITD</sequence>
<comment type="caution">
    <text evidence="1">The sequence shown here is derived from an EMBL/GenBank/DDBJ whole genome shotgun (WGS) entry which is preliminary data.</text>
</comment>
<accession>A0A147GQJ3</accession>
<dbReference type="Pfam" id="PF23842">
    <property type="entry name" value="Phage_tail_terminator_3"/>
    <property type="match status" value="1"/>
</dbReference>
<evidence type="ECO:0000313" key="2">
    <source>
        <dbReference type="Proteomes" id="UP000072741"/>
    </source>
</evidence>
<protein>
    <submittedName>
        <fullName evidence="1">Uncharacterized protein</fullName>
    </submittedName>
</protein>
<evidence type="ECO:0000313" key="1">
    <source>
        <dbReference type="EMBL" id="KTT17963.1"/>
    </source>
</evidence>
<proteinExistence type="predicted"/>
<keyword evidence="2" id="KW-1185">Reference proteome</keyword>